<keyword evidence="2" id="KW-1185">Reference proteome</keyword>
<dbReference type="EMBL" id="FNYY01000015">
    <property type="protein sequence ID" value="SEJ95958.1"/>
    <property type="molecule type" value="Genomic_DNA"/>
</dbReference>
<proteinExistence type="predicted"/>
<dbReference type="Pfam" id="PF05721">
    <property type="entry name" value="PhyH"/>
    <property type="match status" value="1"/>
</dbReference>
<evidence type="ECO:0000313" key="1">
    <source>
        <dbReference type="EMBL" id="SEJ95958.1"/>
    </source>
</evidence>
<dbReference type="GO" id="GO:0048244">
    <property type="term" value="F:phytanoyl-CoA dioxygenase activity"/>
    <property type="evidence" value="ECO:0007669"/>
    <property type="project" value="InterPro"/>
</dbReference>
<protein>
    <submittedName>
        <fullName evidence="1">Ectoine hydroxylase-related dioxygenase, phytanoyl-CoA dioxygenase (PhyH) family</fullName>
    </submittedName>
</protein>
<dbReference type="AlphaFoldDB" id="A0A975WCW5"/>
<dbReference type="InterPro" id="IPR008775">
    <property type="entry name" value="Phytyl_CoA_dOase-like"/>
</dbReference>
<dbReference type="RefSeq" id="WP_074837811.1">
    <property type="nucleotide sequence ID" value="NZ_FNYY01000015.1"/>
</dbReference>
<evidence type="ECO:0000313" key="2">
    <source>
        <dbReference type="Proteomes" id="UP000182932"/>
    </source>
</evidence>
<dbReference type="PANTHER" id="PTHR21308">
    <property type="entry name" value="PHYTANOYL-COA ALPHA-HYDROXYLASE"/>
    <property type="match status" value="1"/>
</dbReference>
<accession>A0A975WCW5</accession>
<dbReference type="Proteomes" id="UP000182932">
    <property type="component" value="Unassembled WGS sequence"/>
</dbReference>
<dbReference type="SUPFAM" id="SSF51197">
    <property type="entry name" value="Clavaminate synthase-like"/>
    <property type="match status" value="1"/>
</dbReference>
<reference evidence="1 2" key="1">
    <citation type="submission" date="2016-10" db="EMBL/GenBank/DDBJ databases">
        <authorList>
            <person name="Varghese N."/>
            <person name="Submissions S."/>
        </authorList>
    </citation>
    <scope>NUCLEOTIDE SEQUENCE [LARGE SCALE GENOMIC DNA]</scope>
    <source>
        <strain evidence="1 2">FF3</strain>
    </source>
</reference>
<organism evidence="1 2">
    <name type="scientific">Marinovum algicola</name>
    <dbReference type="NCBI Taxonomy" id="42444"/>
    <lineage>
        <taxon>Bacteria</taxon>
        <taxon>Pseudomonadati</taxon>
        <taxon>Pseudomonadota</taxon>
        <taxon>Alphaproteobacteria</taxon>
        <taxon>Rhodobacterales</taxon>
        <taxon>Roseobacteraceae</taxon>
        <taxon>Marinovum</taxon>
    </lineage>
</organism>
<dbReference type="GeneID" id="80819859"/>
<dbReference type="Gene3D" id="2.60.120.620">
    <property type="entry name" value="q2cbj1_9rhob like domain"/>
    <property type="match status" value="1"/>
</dbReference>
<gene>
    <name evidence="1" type="ORF">SAMN04487940_11560</name>
</gene>
<keyword evidence="1" id="KW-0223">Dioxygenase</keyword>
<name>A0A975WCW5_9RHOB</name>
<dbReference type="GO" id="GO:0001561">
    <property type="term" value="P:fatty acid alpha-oxidation"/>
    <property type="evidence" value="ECO:0007669"/>
    <property type="project" value="InterPro"/>
</dbReference>
<dbReference type="InterPro" id="IPR047128">
    <property type="entry name" value="PhyH"/>
</dbReference>
<comment type="caution">
    <text evidence="1">The sequence shown here is derived from an EMBL/GenBank/DDBJ whole genome shotgun (WGS) entry which is preliminary data.</text>
</comment>
<sequence>MLDQQTGRPTVWLDDRDCDLEAFKRHTAQRTPAEDYPHATEIASNIPVYDGDAMRQAMAEPAQARLVMAEWNRAFLSGPGIIAIRKGYADTGLVDAVTEELNAIIAEEEAGSTGKGDHFATAGANSRVWNAHEKLCMKAPALFARYNANELTRAVSESWLGTGYQITFQANVVRPGGKAQTAHRDYHMGFQDVETLKRTPATQHALSAALTLQGAVAHSDMPIESGPTKLLPYSQSYLPGYIAVLLPQFRAFFEEAHVKLPLAKGDMLFFNPATFHAAGDNKTADIHRFANLMQVGSAYGRSIEIVDRSRITLAVYDDLKALLAAGTLTAREADTVVAATAEGYPFPANLDIDSPLSGMAPPSQQDVLRQALAEGWAVARLRREIADQNGRKRSH</sequence>
<keyword evidence="1" id="KW-0560">Oxidoreductase</keyword>
<dbReference type="PANTHER" id="PTHR21308:SF8">
    <property type="entry name" value="PHYTANOYL-COA DIOXYGENASE FAMILY PROTEIN (AFU_ORTHOLOGUE AFUA_2G09620)"/>
    <property type="match status" value="1"/>
</dbReference>